<dbReference type="PANTHER" id="PTHR23137">
    <property type="entry name" value="VESICLE TRANSPORT PROTEIN-RELATED"/>
    <property type="match status" value="1"/>
</dbReference>
<comment type="function">
    <text evidence="8">Nonessential protein required for the fusion of transport vesicles derived from the endocytic pathway with the Golgi complex.</text>
</comment>
<dbReference type="EMBL" id="JABWAD010000061">
    <property type="protein sequence ID" value="KAF6062614.1"/>
    <property type="molecule type" value="Genomic_DNA"/>
</dbReference>
<evidence type="ECO:0000313" key="11">
    <source>
        <dbReference type="EMBL" id="KAF6062614.1"/>
    </source>
</evidence>
<dbReference type="GO" id="GO:0015031">
    <property type="term" value="P:protein transport"/>
    <property type="evidence" value="ECO:0007669"/>
    <property type="project" value="UniProtKB-KW"/>
</dbReference>
<dbReference type="GO" id="GO:0000139">
    <property type="term" value="C:Golgi membrane"/>
    <property type="evidence" value="ECO:0007669"/>
    <property type="project" value="UniProtKB-SubCell"/>
</dbReference>
<evidence type="ECO:0000256" key="2">
    <source>
        <dbReference type="ARBA" id="ARBA00022448"/>
    </source>
</evidence>
<evidence type="ECO:0000256" key="6">
    <source>
        <dbReference type="ARBA" id="ARBA00023136"/>
    </source>
</evidence>
<accession>A0A8H6F0U0</accession>
<dbReference type="AlphaFoldDB" id="A0A8H6F0U0"/>
<reference evidence="11 12" key="1">
    <citation type="submission" date="2020-03" db="EMBL/GenBank/DDBJ databases">
        <title>FDA dAtabase for Regulatory Grade micrObial Sequences (FDA-ARGOS): Supporting development and validation of Infectious Disease Dx tests.</title>
        <authorList>
            <person name="Campos J."/>
            <person name="Goldberg B."/>
            <person name="Tallon L."/>
            <person name="Sadzewicz L."/>
            <person name="Vavikolanu K."/>
            <person name="Mehta A."/>
            <person name="Aluvathingal J."/>
            <person name="Nadendla S."/>
            <person name="Nandy P."/>
            <person name="Geyer C."/>
            <person name="Yan Y."/>
            <person name="Sichtig H."/>
        </authorList>
    </citation>
    <scope>NUCLEOTIDE SEQUENCE [LARGE SCALE GENOMIC DNA]</scope>
    <source>
        <strain evidence="11 12">FDAARGOS_656</strain>
    </source>
</reference>
<dbReference type="PANTHER" id="PTHR23137:SF36">
    <property type="entry name" value="VESICLE TRANSPORT PROTEIN SFT2C"/>
    <property type="match status" value="1"/>
</dbReference>
<sequence>MFSLVELANVIYRSVTTDSPIASKPPGITNTPQKPAKVPLDFNSISTEQPLNLHQLNTEQPAVIPVQTTGPPLPAKPPKAQNDIHSSTPLKYQAPLPLPHEAEKFNYPQERTSSPLPPLGFINQQPSRSPAIASAVPHTMTPPQPSPPVDLIDGENPFEEEKTIKDVNEKTMKIKVLYEQLNHYYSSALKNSSFLDDIVSQLTSKVRDLTQLNQELGVVNELNHQSQDSIAISSTKKIPLDEIVIADSPMIDTLYKVSAEINSITDTINLISGNFHNEQEIVNEKNFDSCLKTTRKMGRELFWLHFIKSEIGNKLQNWNDRSNRTTTSSTSNRPVLSEWTDYFKTGANDLYNRLPSSVQDIGATNNNVQEPSWYNLSRLERLIGFGCCLGASVLCFVLCFFMLPVLALRPRKFGLLWTGGSVLFVVSFGVLQEPYNYVRHLLSRDRILFTGVFFSSVFLTIYSACILKSSILTIFTSIIEILAVLYYTLSYFPFGATTLTFFTSYVVGYVGGLIGGVIF</sequence>
<dbReference type="InterPro" id="IPR007305">
    <property type="entry name" value="Vesicle_transpt_Got1/SFT2"/>
</dbReference>
<feature type="transmembrane region" description="Helical" evidence="8">
    <location>
        <begin position="415"/>
        <end position="435"/>
    </location>
</feature>
<evidence type="ECO:0000256" key="5">
    <source>
        <dbReference type="ARBA" id="ARBA00022989"/>
    </source>
</evidence>
<keyword evidence="4 8" id="KW-0653">Protein transport</keyword>
<comment type="caution">
    <text evidence="8">Lacks conserved residue(s) required for the propagation of feature annotation.</text>
</comment>
<dbReference type="InterPro" id="IPR017916">
    <property type="entry name" value="SB_dom"/>
</dbReference>
<dbReference type="GO" id="GO:0016192">
    <property type="term" value="P:vesicle-mediated transport"/>
    <property type="evidence" value="ECO:0007669"/>
    <property type="project" value="InterPro"/>
</dbReference>
<comment type="similarity">
    <text evidence="7 8">Belongs to the SFT2 family.</text>
</comment>
<keyword evidence="8" id="KW-0333">Golgi apparatus</keyword>
<keyword evidence="5 8" id="KW-1133">Transmembrane helix</keyword>
<feature type="transmembrane region" description="Helical" evidence="8">
    <location>
        <begin position="471"/>
        <end position="489"/>
    </location>
</feature>
<evidence type="ECO:0000256" key="4">
    <source>
        <dbReference type="ARBA" id="ARBA00022927"/>
    </source>
</evidence>
<evidence type="ECO:0000256" key="3">
    <source>
        <dbReference type="ARBA" id="ARBA00022692"/>
    </source>
</evidence>
<proteinExistence type="inferred from homology"/>
<feature type="domain" description="SB" evidence="10">
    <location>
        <begin position="242"/>
        <end position="305"/>
    </location>
</feature>
<evidence type="ECO:0000259" key="10">
    <source>
        <dbReference type="Pfam" id="PF09454"/>
    </source>
</evidence>
<comment type="caution">
    <text evidence="11">The sequence shown here is derived from an EMBL/GenBank/DDBJ whole genome shotgun (WGS) entry which is preliminary data.</text>
</comment>
<feature type="transmembrane region" description="Helical" evidence="8">
    <location>
        <begin position="447"/>
        <end position="464"/>
    </location>
</feature>
<feature type="transmembrane region" description="Helical" evidence="8">
    <location>
        <begin position="495"/>
        <end position="518"/>
    </location>
</feature>
<evidence type="ECO:0000256" key="7">
    <source>
        <dbReference type="ARBA" id="ARBA00025800"/>
    </source>
</evidence>
<protein>
    <recommendedName>
        <fullName evidence="8">Protein transport protein SFT2</fullName>
    </recommendedName>
</protein>
<organism evidence="11 12">
    <name type="scientific">Candida albicans</name>
    <name type="common">Yeast</name>
    <dbReference type="NCBI Taxonomy" id="5476"/>
    <lineage>
        <taxon>Eukaryota</taxon>
        <taxon>Fungi</taxon>
        <taxon>Dikarya</taxon>
        <taxon>Ascomycota</taxon>
        <taxon>Saccharomycotina</taxon>
        <taxon>Pichiomycetes</taxon>
        <taxon>Debaryomycetaceae</taxon>
        <taxon>Candida/Lodderomyces clade</taxon>
        <taxon>Candida</taxon>
    </lineage>
</organism>
<keyword evidence="2 8" id="KW-0813">Transport</keyword>
<keyword evidence="6 8" id="KW-0472">Membrane</keyword>
<evidence type="ECO:0000313" key="12">
    <source>
        <dbReference type="Proteomes" id="UP000536275"/>
    </source>
</evidence>
<evidence type="ECO:0000256" key="9">
    <source>
        <dbReference type="SAM" id="MobiDB-lite"/>
    </source>
</evidence>
<evidence type="ECO:0000256" key="8">
    <source>
        <dbReference type="RuleBase" id="RU363111"/>
    </source>
</evidence>
<dbReference type="Pfam" id="PF04178">
    <property type="entry name" value="Got1"/>
    <property type="match status" value="1"/>
</dbReference>
<comment type="subcellular location">
    <subcellularLocation>
        <location evidence="8">Golgi apparatus membrane</location>
        <topology evidence="8">Multi-pass membrane protein</topology>
    </subcellularLocation>
    <subcellularLocation>
        <location evidence="1">Membrane</location>
        <topology evidence="1">Multi-pass membrane protein</topology>
    </subcellularLocation>
</comment>
<dbReference type="Proteomes" id="UP000536275">
    <property type="component" value="Unassembled WGS sequence"/>
</dbReference>
<gene>
    <name evidence="11" type="ORF">FOB64_005678</name>
</gene>
<evidence type="ECO:0000256" key="1">
    <source>
        <dbReference type="ARBA" id="ARBA00004141"/>
    </source>
</evidence>
<feature type="region of interest" description="Disordered" evidence="9">
    <location>
        <begin position="18"/>
        <end position="37"/>
    </location>
</feature>
<feature type="transmembrane region" description="Helical" evidence="8">
    <location>
        <begin position="382"/>
        <end position="403"/>
    </location>
</feature>
<dbReference type="Pfam" id="PF09454">
    <property type="entry name" value="Vps23_core"/>
    <property type="match status" value="1"/>
</dbReference>
<keyword evidence="3 8" id="KW-0812">Transmembrane</keyword>
<dbReference type="InterPro" id="IPR011691">
    <property type="entry name" value="Vesicle_transpt_SFT2"/>
</dbReference>
<name>A0A8H6F0U0_CANAX</name>